<protein>
    <submittedName>
        <fullName evidence="5">Ribonuclease H-like domain-containing protein</fullName>
    </submittedName>
</protein>
<feature type="compositionally biased region" description="Polar residues" evidence="3">
    <location>
        <begin position="1097"/>
        <end position="1108"/>
    </location>
</feature>
<feature type="compositionally biased region" description="Basic residues" evidence="3">
    <location>
        <begin position="1112"/>
        <end position="1124"/>
    </location>
</feature>
<feature type="region of interest" description="Disordered" evidence="3">
    <location>
        <begin position="16"/>
        <end position="42"/>
    </location>
</feature>
<dbReference type="InterPro" id="IPR036397">
    <property type="entry name" value="RNaseH_sf"/>
</dbReference>
<keyword evidence="2" id="KW-0378">Hydrolase</keyword>
<evidence type="ECO:0000313" key="6">
    <source>
        <dbReference type="Proteomes" id="UP001151760"/>
    </source>
</evidence>
<feature type="region of interest" description="Disordered" evidence="3">
    <location>
        <begin position="746"/>
        <end position="830"/>
    </location>
</feature>
<dbReference type="InterPro" id="IPR012337">
    <property type="entry name" value="RNaseH-like_sf"/>
</dbReference>
<feature type="compositionally biased region" description="Low complexity" evidence="3">
    <location>
        <begin position="783"/>
        <end position="796"/>
    </location>
</feature>
<accession>A0ABQ5B037</accession>
<name>A0ABQ5B037_9ASTR</name>
<dbReference type="PANTHER" id="PTHR42648">
    <property type="entry name" value="TRANSPOSASE, PUTATIVE-RELATED"/>
    <property type="match status" value="1"/>
</dbReference>
<dbReference type="InterPro" id="IPR013103">
    <property type="entry name" value="RVT_2"/>
</dbReference>
<feature type="compositionally biased region" description="Low complexity" evidence="3">
    <location>
        <begin position="293"/>
        <end position="304"/>
    </location>
</feature>
<feature type="region of interest" description="Disordered" evidence="3">
    <location>
        <begin position="1015"/>
        <end position="1132"/>
    </location>
</feature>
<keyword evidence="1" id="KW-0479">Metal-binding</keyword>
<reference evidence="5" key="2">
    <citation type="submission" date="2022-01" db="EMBL/GenBank/DDBJ databases">
        <authorList>
            <person name="Yamashiro T."/>
            <person name="Shiraishi A."/>
            <person name="Satake H."/>
            <person name="Nakayama K."/>
        </authorList>
    </citation>
    <scope>NUCLEOTIDE SEQUENCE</scope>
</reference>
<proteinExistence type="predicted"/>
<evidence type="ECO:0000256" key="2">
    <source>
        <dbReference type="ARBA" id="ARBA00022801"/>
    </source>
</evidence>
<evidence type="ECO:0000256" key="1">
    <source>
        <dbReference type="ARBA" id="ARBA00022723"/>
    </source>
</evidence>
<reference evidence="5" key="1">
    <citation type="journal article" date="2022" name="Int. J. Mol. Sci.">
        <title>Draft Genome of Tanacetum Coccineum: Genomic Comparison of Closely Related Tanacetum-Family Plants.</title>
        <authorList>
            <person name="Yamashiro T."/>
            <person name="Shiraishi A."/>
            <person name="Nakayama K."/>
            <person name="Satake H."/>
        </authorList>
    </citation>
    <scope>NUCLEOTIDE SEQUENCE</scope>
</reference>
<gene>
    <name evidence="5" type="ORF">Tco_0842101</name>
</gene>
<feature type="compositionally biased region" description="Polar residues" evidence="3">
    <location>
        <begin position="800"/>
        <end position="812"/>
    </location>
</feature>
<keyword evidence="6" id="KW-1185">Reference proteome</keyword>
<dbReference type="SUPFAM" id="SSF53098">
    <property type="entry name" value="Ribonuclease H-like"/>
    <property type="match status" value="1"/>
</dbReference>
<evidence type="ECO:0000256" key="3">
    <source>
        <dbReference type="SAM" id="MobiDB-lite"/>
    </source>
</evidence>
<feature type="domain" description="Reverse transcriptase Ty1/copia-type" evidence="4">
    <location>
        <begin position="429"/>
        <end position="515"/>
    </location>
</feature>
<feature type="compositionally biased region" description="Polar residues" evidence="3">
    <location>
        <begin position="305"/>
        <end position="314"/>
    </location>
</feature>
<evidence type="ECO:0000259" key="4">
    <source>
        <dbReference type="Pfam" id="PF07727"/>
    </source>
</evidence>
<dbReference type="InterPro" id="IPR039537">
    <property type="entry name" value="Retrotran_Ty1/copia-like"/>
</dbReference>
<evidence type="ECO:0000313" key="5">
    <source>
        <dbReference type="EMBL" id="GJT07639.1"/>
    </source>
</evidence>
<dbReference type="PANTHER" id="PTHR42648:SF32">
    <property type="entry name" value="RIBONUCLEASE H-LIKE DOMAIN, GAG-PRE-INTEGRASE DOMAIN PROTEIN-RELATED"/>
    <property type="match status" value="1"/>
</dbReference>
<feature type="region of interest" description="Disordered" evidence="3">
    <location>
        <begin position="235"/>
        <end position="323"/>
    </location>
</feature>
<dbReference type="EMBL" id="BQNB010012767">
    <property type="protein sequence ID" value="GJT07639.1"/>
    <property type="molecule type" value="Genomic_DNA"/>
</dbReference>
<feature type="region of interest" description="Disordered" evidence="3">
    <location>
        <begin position="73"/>
        <end position="92"/>
    </location>
</feature>
<comment type="caution">
    <text evidence="5">The sequence shown here is derived from an EMBL/GenBank/DDBJ whole genome shotgun (WGS) entry which is preliminary data.</text>
</comment>
<dbReference type="Proteomes" id="UP001151760">
    <property type="component" value="Unassembled WGS sequence"/>
</dbReference>
<dbReference type="Pfam" id="PF07727">
    <property type="entry name" value="RVT_2"/>
    <property type="match status" value="1"/>
</dbReference>
<sequence length="1492" mass="165027">MWTNVANIPSFVPRAASVPAGSRNRPTSVPAGSRNRPTFVPAGRPFTAGWKNHAARHMTIPSSRYFQHFSRPGIQRKNNANGDPRTMENPHKNRDLGIVDSGLFQKQDSQRGLEGITVKWSRTTQQKWGLAKDKNRTSIEASRTMLADSKLPTMFWTEAVSTACYVLNRVLVTKPHNKTPYELVSGKVPNISHLSLNLLGVLSKVMKLTDTMESSSNYAEELARLQRQAFKANATSEKHLSQADLAASRNRVPAGKVDTTAGVSVGPTESSTPVFTPVHTDATSLPPGHSLGSSEHSSRYPSPSDLANSMSSSSEMEDIHHHSDTGIFSSSSYDDDFGGTVTNLAPSVVVDSVLTKRVNTIHPQSQIFLGGSVVAMFHDQQEQNTDYLHCPLQTCFLSQLEPSSVTQALNDPAWVEAMQEEMQQFINQKVWQLVPLPDGKIAIGTKWILKNKRDARGIVVRNKARLVAQGHRQEEGIDYDEVFAPVARIEAIRTIHIWHHIWDLMIYQMKVVKALYGSSSSTKRWIHDKYPQYLPASRLDIHCIKKDLKILKANQNLSMVPKDLSRLCCSYSDSEYAGSHAEYVAAANCYGQGSHIRYAITHDPIIYDSLSKDILVQPLQTSKEGPPAILATIDRTPYTITESIVRSQFKLEYEGGVEDFAHTDIYLVAWINLEPMPLLFLFDCGEGGNPHAHLLAAKLPPGSSAIAGVPLPAPTLHLSRPNDLLLTHISSTNVEDETMGVSTLVQKVPPSPPYPTSDVPTTEVPTDVPSIGAPTGPSPISPSSPTVPTSSSIPAADTFPANSGTTPETPSSPLRDVRKGKGVAVEAHSPTPDKTFKQLEEERLGWEAAQRLQAQELADFEKQRAESLMKDANFARQMSQDFEMTEDQRKRQQEVLASAANYSDAAWDIILARLQANPDLSSIIFGVEFTDDDFAARMVELVNTRRKELAEQRAKERRERPMTPSQLRQYMRTYVKNQGPAVYSTGWTMAQVRKLSPEQLQEEFDKIQRAVAFTRGLKRDGSPMTSDSSKKLKTGDDEVTAEAPSHGGPQEEESATPSRNVSREEVAAPPHSQDIPAAQVEVPSQKATIEDVDAPSNLASTAHHTASSLKKGGTKKKRLGRKGVHTSQSTIPIEEGDPEAEHKVCIKYASDADSASDDDTPVNLYVVVDWELLPTGLGSINAFYRLDNSRKYFTSLREILYLVTRADLMTIYGHVMTFYHDTKVAGVGLVLWGDLKVLMDSPEVNDGSDIWKNQHTRHIQSWKLYSFSGVHVLETVSGLVLHMFVDKKYPLSVNLIERMLDHQLEICHGSVGNKLTTVVQLIAFLRKQISDSKRTKVHDCPRVNGYLVKASSNPLLFFDSPLPGVNTPWDVMRIVCNPDLMDIMLLQWFFDAASSMLLVYRILKLPHCCCWFKVSPSASIGFVFLLLLSLNPQAHKYVVPTGRVKVPAGRYVVPTGKDNVIVSAGRTKVIPAGRTILVLVVLCLLRVDSIVS</sequence>
<dbReference type="Gene3D" id="3.30.420.10">
    <property type="entry name" value="Ribonuclease H-like superfamily/Ribonuclease H"/>
    <property type="match status" value="1"/>
</dbReference>
<organism evidence="5 6">
    <name type="scientific">Tanacetum coccineum</name>
    <dbReference type="NCBI Taxonomy" id="301880"/>
    <lineage>
        <taxon>Eukaryota</taxon>
        <taxon>Viridiplantae</taxon>
        <taxon>Streptophyta</taxon>
        <taxon>Embryophyta</taxon>
        <taxon>Tracheophyta</taxon>
        <taxon>Spermatophyta</taxon>
        <taxon>Magnoliopsida</taxon>
        <taxon>eudicotyledons</taxon>
        <taxon>Gunneridae</taxon>
        <taxon>Pentapetalae</taxon>
        <taxon>asterids</taxon>
        <taxon>campanulids</taxon>
        <taxon>Asterales</taxon>
        <taxon>Asteraceae</taxon>
        <taxon>Asteroideae</taxon>
        <taxon>Anthemideae</taxon>
        <taxon>Anthemidinae</taxon>
        <taxon>Tanacetum</taxon>
    </lineage>
</organism>